<dbReference type="PANTHER" id="PTHR43591">
    <property type="entry name" value="METHYLTRANSFERASE"/>
    <property type="match status" value="1"/>
</dbReference>
<protein>
    <submittedName>
        <fullName evidence="2">Methyltransferase like 27</fullName>
    </submittedName>
</protein>
<dbReference type="GeneTree" id="ENSGT00530000063975"/>
<evidence type="ECO:0000259" key="1">
    <source>
        <dbReference type="Pfam" id="PF13649"/>
    </source>
</evidence>
<evidence type="ECO:0000313" key="2">
    <source>
        <dbReference type="Ensembl" id="ENSOMEP00000027478.1"/>
    </source>
</evidence>
<dbReference type="RefSeq" id="XP_024122351.1">
    <property type="nucleotide sequence ID" value="XM_024266583.2"/>
</dbReference>
<dbReference type="KEGG" id="oml:112142906"/>
<dbReference type="SUPFAM" id="SSF53335">
    <property type="entry name" value="S-adenosyl-L-methionine-dependent methyltransferases"/>
    <property type="match status" value="1"/>
</dbReference>
<dbReference type="InterPro" id="IPR041698">
    <property type="entry name" value="Methyltransf_25"/>
</dbReference>
<dbReference type="Gene3D" id="3.40.50.150">
    <property type="entry name" value="Vaccinia Virus protein VP39"/>
    <property type="match status" value="1"/>
</dbReference>
<dbReference type="Ensembl" id="ENSOMET00000001869.1">
    <property type="protein sequence ID" value="ENSOMEP00000027478.1"/>
    <property type="gene ID" value="ENSOMEG00000009963.1"/>
</dbReference>
<dbReference type="Proteomes" id="UP000261560">
    <property type="component" value="Unplaced"/>
</dbReference>
<dbReference type="CTD" id="155368"/>
<evidence type="ECO:0000313" key="3">
    <source>
        <dbReference type="Proteomes" id="UP000261560"/>
    </source>
</evidence>
<dbReference type="GeneID" id="112142906"/>
<dbReference type="OMA" id="DCMALYE"/>
<accession>A0A3B3DBI9</accession>
<sequence>MSANTFEEVKATVLSAHKSTTSREKVNFYNSWAKNYDQHVAVLDYRAPALAADSVLSHFSGARESAAVLDVACGTGLVAKQMKKRGFELFVGVDGSDAMLEEAKESGLYQELKQCLLGEEAFPAEWAGSFDVVVTVGALSVGQVPVEVVRDLCEAAKPGGLICMTTRSNCDNLEYKIALERELKQMENDGLWTCVEVTDVKDWERAVSEQEDGYISGAVYLFKKTVHKNITL</sequence>
<dbReference type="AlphaFoldDB" id="A0A3B3DBI9"/>
<name>A0A3B3DBI9_ORYME</name>
<feature type="domain" description="Methyltransferase" evidence="1">
    <location>
        <begin position="68"/>
        <end position="160"/>
    </location>
</feature>
<proteinExistence type="predicted"/>
<dbReference type="STRING" id="30732.ENSOMEP00000027470"/>
<dbReference type="Pfam" id="PF13649">
    <property type="entry name" value="Methyltransf_25"/>
    <property type="match status" value="1"/>
</dbReference>
<dbReference type="Ensembl" id="ENSOMET00000001891.1">
    <property type="protein sequence ID" value="ENSOMEP00000027470.1"/>
    <property type="gene ID" value="ENSOMEG00000009963.1"/>
</dbReference>
<keyword evidence="3" id="KW-1185">Reference proteome</keyword>
<dbReference type="PANTHER" id="PTHR43591:SF101">
    <property type="entry name" value="METHYLTRANSFERASE-LIKE PROTEIN 27"/>
    <property type="match status" value="1"/>
</dbReference>
<dbReference type="InterPro" id="IPR029063">
    <property type="entry name" value="SAM-dependent_MTases_sf"/>
</dbReference>
<organism evidence="2 3">
    <name type="scientific">Oryzias melastigma</name>
    <name type="common">Marine medaka</name>
    <dbReference type="NCBI Taxonomy" id="30732"/>
    <lineage>
        <taxon>Eukaryota</taxon>
        <taxon>Metazoa</taxon>
        <taxon>Chordata</taxon>
        <taxon>Craniata</taxon>
        <taxon>Vertebrata</taxon>
        <taxon>Euteleostomi</taxon>
        <taxon>Actinopterygii</taxon>
        <taxon>Neopterygii</taxon>
        <taxon>Teleostei</taxon>
        <taxon>Neoteleostei</taxon>
        <taxon>Acanthomorphata</taxon>
        <taxon>Ovalentaria</taxon>
        <taxon>Atherinomorphae</taxon>
        <taxon>Beloniformes</taxon>
        <taxon>Adrianichthyidae</taxon>
        <taxon>Oryziinae</taxon>
        <taxon>Oryzias</taxon>
    </lineage>
</organism>
<dbReference type="CDD" id="cd02440">
    <property type="entry name" value="AdoMet_MTases"/>
    <property type="match status" value="1"/>
</dbReference>
<reference evidence="2" key="1">
    <citation type="submission" date="2025-05" db="UniProtKB">
        <authorList>
            <consortium name="Ensembl"/>
        </authorList>
    </citation>
    <scope>IDENTIFICATION</scope>
</reference>
<dbReference type="PaxDb" id="30732-ENSOMEP00000027470"/>
<dbReference type="OrthoDB" id="3647at2759"/>